<protein>
    <submittedName>
        <fullName evidence="2">K(+)-transporting ATPase subunit F</fullName>
    </submittedName>
</protein>
<gene>
    <name evidence="2" type="primary">kdpF</name>
    <name evidence="2" type="ORF">FNZ23_12155</name>
</gene>
<sequence>MSADDIIGLVVATGLVIYLIVCLLRPEKF</sequence>
<evidence type="ECO:0000256" key="1">
    <source>
        <dbReference type="SAM" id="Phobius"/>
    </source>
</evidence>
<keyword evidence="1" id="KW-0812">Transmembrane</keyword>
<proteinExistence type="predicted"/>
<dbReference type="RefSeq" id="WP_143942629.1">
    <property type="nucleotide sequence ID" value="NZ_VKLS01000114.1"/>
</dbReference>
<comment type="caution">
    <text evidence="2">The sequence shown here is derived from an EMBL/GenBank/DDBJ whole genome shotgun (WGS) entry which is preliminary data.</text>
</comment>
<feature type="transmembrane region" description="Helical" evidence="1">
    <location>
        <begin position="6"/>
        <end position="24"/>
    </location>
</feature>
<keyword evidence="3" id="KW-1185">Reference proteome</keyword>
<dbReference type="Pfam" id="PF09604">
    <property type="entry name" value="Potass_KdpF"/>
    <property type="match status" value="1"/>
</dbReference>
<dbReference type="AlphaFoldDB" id="A0A553ZK13"/>
<organism evidence="2 3">
    <name type="scientific">Streptomyces benahoarensis</name>
    <dbReference type="NCBI Taxonomy" id="2595054"/>
    <lineage>
        <taxon>Bacteria</taxon>
        <taxon>Bacillati</taxon>
        <taxon>Actinomycetota</taxon>
        <taxon>Actinomycetes</taxon>
        <taxon>Kitasatosporales</taxon>
        <taxon>Streptomycetaceae</taxon>
        <taxon>Streptomyces</taxon>
    </lineage>
</organism>
<evidence type="ECO:0000313" key="2">
    <source>
        <dbReference type="EMBL" id="TSB41765.1"/>
    </source>
</evidence>
<dbReference type="GO" id="GO:0005886">
    <property type="term" value="C:plasma membrane"/>
    <property type="evidence" value="ECO:0007669"/>
    <property type="project" value="InterPro"/>
</dbReference>
<evidence type="ECO:0000313" key="3">
    <source>
        <dbReference type="Proteomes" id="UP000320888"/>
    </source>
</evidence>
<dbReference type="GO" id="GO:0008556">
    <property type="term" value="F:P-type potassium transmembrane transporter activity"/>
    <property type="evidence" value="ECO:0007669"/>
    <property type="project" value="InterPro"/>
</dbReference>
<dbReference type="EMBL" id="VKLS01000114">
    <property type="protein sequence ID" value="TSB41765.1"/>
    <property type="molecule type" value="Genomic_DNA"/>
</dbReference>
<dbReference type="Proteomes" id="UP000320888">
    <property type="component" value="Unassembled WGS sequence"/>
</dbReference>
<name>A0A553ZK13_9ACTN</name>
<dbReference type="NCBIfam" id="TIGR02115">
    <property type="entry name" value="potass_kdpF"/>
    <property type="match status" value="1"/>
</dbReference>
<keyword evidence="1" id="KW-1133">Transmembrane helix</keyword>
<dbReference type="InterPro" id="IPR011726">
    <property type="entry name" value="KdpF"/>
</dbReference>
<reference evidence="2 3" key="1">
    <citation type="submission" date="2019-07" db="EMBL/GenBank/DDBJ databases">
        <title>Draft genome for Streptomyces benahoarensis MZ03-48.</title>
        <authorList>
            <person name="Gonzalez-Pimentel J.L."/>
        </authorList>
    </citation>
    <scope>NUCLEOTIDE SEQUENCE [LARGE SCALE GENOMIC DNA]</scope>
    <source>
        <strain evidence="2 3">MZ03-48</strain>
    </source>
</reference>
<accession>A0A553ZK13</accession>
<keyword evidence="1" id="KW-0472">Membrane</keyword>